<dbReference type="InterPro" id="IPR017868">
    <property type="entry name" value="Filamin/ABP280_repeat-like"/>
</dbReference>
<dbReference type="GO" id="GO:0005829">
    <property type="term" value="C:cytosol"/>
    <property type="evidence" value="ECO:0007669"/>
    <property type="project" value="TreeGrafter"/>
</dbReference>
<dbReference type="GO" id="GO:0008173">
    <property type="term" value="F:RNA methyltransferase activity"/>
    <property type="evidence" value="ECO:0007669"/>
    <property type="project" value="InterPro"/>
</dbReference>
<organism evidence="8">
    <name type="scientific">Vitrella brassicaformis</name>
    <dbReference type="NCBI Taxonomy" id="1169539"/>
    <lineage>
        <taxon>Eukaryota</taxon>
        <taxon>Sar</taxon>
        <taxon>Alveolata</taxon>
        <taxon>Colpodellida</taxon>
        <taxon>Vitrellaceae</taxon>
        <taxon>Vitrella</taxon>
    </lineage>
</organism>
<dbReference type="SUPFAM" id="SSF75217">
    <property type="entry name" value="alpha/beta knot"/>
    <property type="match status" value="1"/>
</dbReference>
<reference evidence="8" key="1">
    <citation type="submission" date="2021-01" db="EMBL/GenBank/DDBJ databases">
        <authorList>
            <person name="Corre E."/>
            <person name="Pelletier E."/>
            <person name="Niang G."/>
            <person name="Scheremetjew M."/>
            <person name="Finn R."/>
            <person name="Kale V."/>
            <person name="Holt S."/>
            <person name="Cochrane G."/>
            <person name="Meng A."/>
            <person name="Brown T."/>
            <person name="Cohen L."/>
        </authorList>
    </citation>
    <scope>NUCLEOTIDE SEQUENCE</scope>
    <source>
        <strain evidence="8">CCMP3346</strain>
    </source>
</reference>
<name>A0A7S1P322_9ALVE</name>
<evidence type="ECO:0000256" key="2">
    <source>
        <dbReference type="ARBA" id="ARBA00022603"/>
    </source>
</evidence>
<accession>A0A7S1P322</accession>
<comment type="similarity">
    <text evidence="1">Belongs to the class IV-like SAM-binding methyltransferase superfamily. RNA methyltransferase TrmH family.</text>
</comment>
<evidence type="ECO:0000256" key="3">
    <source>
        <dbReference type="ARBA" id="ARBA00022679"/>
    </source>
</evidence>
<dbReference type="CDD" id="cd18093">
    <property type="entry name" value="SpoU-like_TrmJ"/>
    <property type="match status" value="1"/>
</dbReference>
<evidence type="ECO:0000256" key="5">
    <source>
        <dbReference type="PROSITE-ProRule" id="PRU00087"/>
    </source>
</evidence>
<dbReference type="AlphaFoldDB" id="A0A7S1P322"/>
<evidence type="ECO:0000256" key="4">
    <source>
        <dbReference type="ARBA" id="ARBA00022691"/>
    </source>
</evidence>
<keyword evidence="3" id="KW-0808">Transferase</keyword>
<sequence>MILLLALLAVTLPLCATAFVVQPRKRLHHGVSKPVQRARRRLMQMRVQNTNHMSKDDAWKFVTTSGGSVVVVMVEPFLDQNVGATARAMMNFGVPNLRVVNPQCDIRSDDARGRAVRAEAILDEAEVFPSLKEALKDVERVFATTARARGRLASRVWTPRGQAKEVHRLADQQGYKVAIMFGPETNGLTNEDLTYADEVIQIPANPYFSSLNLAQSVNIILYEIFLERSAHVRETILATDMAGAAHQLDDWTLDTGQDSTRHMRDNDRLATREELSHFFGRLQTIIETTSNPAYEGPRRRQLLFERVRNVLQRGGMTRGEVQSLYGVFNALYEGRDAGERDTEAMKAVVPVR</sequence>
<dbReference type="InterPro" id="IPR029026">
    <property type="entry name" value="tRNA_m1G_MTases_N"/>
</dbReference>
<dbReference type="PROSITE" id="PS50194">
    <property type="entry name" value="FILAMIN_REPEAT"/>
    <property type="match status" value="1"/>
</dbReference>
<dbReference type="InterPro" id="IPR001537">
    <property type="entry name" value="SpoU_MeTrfase"/>
</dbReference>
<evidence type="ECO:0000259" key="7">
    <source>
        <dbReference type="Pfam" id="PF00588"/>
    </source>
</evidence>
<evidence type="ECO:0000256" key="6">
    <source>
        <dbReference type="SAM" id="SignalP"/>
    </source>
</evidence>
<evidence type="ECO:0000313" key="8">
    <source>
        <dbReference type="EMBL" id="CAD9058800.1"/>
    </source>
</evidence>
<dbReference type="Pfam" id="PF00588">
    <property type="entry name" value="SpoU_methylase"/>
    <property type="match status" value="1"/>
</dbReference>
<feature type="repeat" description="Filamin" evidence="5">
    <location>
        <begin position="101"/>
        <end position="211"/>
    </location>
</feature>
<dbReference type="Gene3D" id="3.40.1280.10">
    <property type="match status" value="1"/>
</dbReference>
<dbReference type="GO" id="GO:0003723">
    <property type="term" value="F:RNA binding"/>
    <property type="evidence" value="ECO:0007669"/>
    <property type="project" value="InterPro"/>
</dbReference>
<dbReference type="GO" id="GO:0002128">
    <property type="term" value="P:tRNA nucleoside ribose methylation"/>
    <property type="evidence" value="ECO:0007669"/>
    <property type="project" value="TreeGrafter"/>
</dbReference>
<feature type="domain" description="tRNA/rRNA methyltransferase SpoU type" evidence="7">
    <location>
        <begin position="69"/>
        <end position="222"/>
    </location>
</feature>
<keyword evidence="4" id="KW-0949">S-adenosyl-L-methionine</keyword>
<dbReference type="EMBL" id="HBGB01023974">
    <property type="protein sequence ID" value="CAD9058800.1"/>
    <property type="molecule type" value="Transcribed_RNA"/>
</dbReference>
<keyword evidence="2" id="KW-0489">Methyltransferase</keyword>
<protein>
    <recommendedName>
        <fullName evidence="7">tRNA/rRNA methyltransferase SpoU type domain-containing protein</fullName>
    </recommendedName>
</protein>
<gene>
    <name evidence="8" type="ORF">VBRA1451_LOCUS13870</name>
</gene>
<dbReference type="PANTHER" id="PTHR42786">
    <property type="entry name" value="TRNA/RRNA METHYLTRANSFERASE"/>
    <property type="match status" value="1"/>
</dbReference>
<dbReference type="InterPro" id="IPR004384">
    <property type="entry name" value="RNA_MeTrfase_TrmJ/LasT"/>
</dbReference>
<keyword evidence="6" id="KW-0732">Signal</keyword>
<evidence type="ECO:0000256" key="1">
    <source>
        <dbReference type="ARBA" id="ARBA00007228"/>
    </source>
</evidence>
<feature type="chain" id="PRO_5031479668" description="tRNA/rRNA methyltransferase SpoU type domain-containing protein" evidence="6">
    <location>
        <begin position="19"/>
        <end position="352"/>
    </location>
</feature>
<feature type="signal peptide" evidence="6">
    <location>
        <begin position="1"/>
        <end position="18"/>
    </location>
</feature>
<dbReference type="PANTHER" id="PTHR42786:SF2">
    <property type="entry name" value="TRNA (CYTIDINE_URIDINE-2'-O-)-METHYLTRANSFERASE TRMJ"/>
    <property type="match status" value="1"/>
</dbReference>
<dbReference type="InterPro" id="IPR029028">
    <property type="entry name" value="Alpha/beta_knot_MTases"/>
</dbReference>
<proteinExistence type="inferred from homology"/>
<dbReference type="Gene3D" id="1.10.8.590">
    <property type="match status" value="1"/>
</dbReference>